<dbReference type="EMBL" id="JBIRUQ010000004">
    <property type="protein sequence ID" value="MFI1462672.1"/>
    <property type="molecule type" value="Genomic_DNA"/>
</dbReference>
<evidence type="ECO:0000313" key="1">
    <source>
        <dbReference type="EMBL" id="MFI1462672.1"/>
    </source>
</evidence>
<keyword evidence="2" id="KW-1185">Reference proteome</keyword>
<gene>
    <name evidence="1" type="ORF">ACH4WX_18310</name>
</gene>
<organism evidence="1 2">
    <name type="scientific">Nocardia carnea</name>
    <dbReference type="NCBI Taxonomy" id="37328"/>
    <lineage>
        <taxon>Bacteria</taxon>
        <taxon>Bacillati</taxon>
        <taxon>Actinomycetota</taxon>
        <taxon>Actinomycetes</taxon>
        <taxon>Mycobacteriales</taxon>
        <taxon>Nocardiaceae</taxon>
        <taxon>Nocardia</taxon>
    </lineage>
</organism>
<dbReference type="Proteomes" id="UP001611263">
    <property type="component" value="Unassembled WGS sequence"/>
</dbReference>
<dbReference type="RefSeq" id="WP_255218508.1">
    <property type="nucleotide sequence ID" value="NZ_JBIRUQ010000004.1"/>
</dbReference>
<evidence type="ECO:0000313" key="2">
    <source>
        <dbReference type="Proteomes" id="UP001611263"/>
    </source>
</evidence>
<protein>
    <submittedName>
        <fullName evidence="1">Uncharacterized protein</fullName>
    </submittedName>
</protein>
<dbReference type="GeneID" id="93509703"/>
<reference evidence="1 2" key="1">
    <citation type="submission" date="2024-10" db="EMBL/GenBank/DDBJ databases">
        <title>The Natural Products Discovery Center: Release of the First 8490 Sequenced Strains for Exploring Actinobacteria Biosynthetic Diversity.</title>
        <authorList>
            <person name="Kalkreuter E."/>
            <person name="Kautsar S.A."/>
            <person name="Yang D."/>
            <person name="Bader C.D."/>
            <person name="Teijaro C.N."/>
            <person name="Fluegel L."/>
            <person name="Davis C.M."/>
            <person name="Simpson J.R."/>
            <person name="Lauterbach L."/>
            <person name="Steele A.D."/>
            <person name="Gui C."/>
            <person name="Meng S."/>
            <person name="Li G."/>
            <person name="Viehrig K."/>
            <person name="Ye F."/>
            <person name="Su P."/>
            <person name="Kiefer A.F."/>
            <person name="Nichols A."/>
            <person name="Cepeda A.J."/>
            <person name="Yan W."/>
            <person name="Fan B."/>
            <person name="Jiang Y."/>
            <person name="Adhikari A."/>
            <person name="Zheng C.-J."/>
            <person name="Schuster L."/>
            <person name="Cowan T.M."/>
            <person name="Smanski M.J."/>
            <person name="Chevrette M.G."/>
            <person name="De Carvalho L.P.S."/>
            <person name="Shen B."/>
        </authorList>
    </citation>
    <scope>NUCLEOTIDE SEQUENCE [LARGE SCALE GENOMIC DNA]</scope>
    <source>
        <strain evidence="1 2">NPDC020568</strain>
    </source>
</reference>
<proteinExistence type="predicted"/>
<name>A0ABW7TNR3_9NOCA</name>
<sequence length="41" mass="4452">MIAARGLKPLGQVPQHLELAEPEPMVNRATIAELNDQAESI</sequence>
<comment type="caution">
    <text evidence="1">The sequence shown here is derived from an EMBL/GenBank/DDBJ whole genome shotgun (WGS) entry which is preliminary data.</text>
</comment>
<accession>A0ABW7TNR3</accession>